<evidence type="ECO:0000256" key="7">
    <source>
        <dbReference type="SAM" id="Phobius"/>
    </source>
</evidence>
<evidence type="ECO:0000259" key="9">
    <source>
        <dbReference type="PROSITE" id="PS50110"/>
    </source>
</evidence>
<dbReference type="EC" id="2.7.13.3" evidence="2"/>
<evidence type="ECO:0000313" key="12">
    <source>
        <dbReference type="Proteomes" id="UP001056255"/>
    </source>
</evidence>
<dbReference type="SUPFAM" id="SSF52172">
    <property type="entry name" value="CheY-like"/>
    <property type="match status" value="1"/>
</dbReference>
<dbReference type="RefSeq" id="WP_251881389.1">
    <property type="nucleotide sequence ID" value="NZ_CP082276.1"/>
</dbReference>
<dbReference type="PANTHER" id="PTHR45339">
    <property type="entry name" value="HYBRID SIGNAL TRANSDUCTION HISTIDINE KINASE J"/>
    <property type="match status" value="1"/>
</dbReference>
<protein>
    <recommendedName>
        <fullName evidence="2">histidine kinase</fullName>
        <ecNumber evidence="2">2.7.13.3</ecNumber>
    </recommendedName>
</protein>
<dbReference type="PROSITE" id="PS50894">
    <property type="entry name" value="HPT"/>
    <property type="match status" value="1"/>
</dbReference>
<dbReference type="Pfam" id="PF01627">
    <property type="entry name" value="Hpt"/>
    <property type="match status" value="1"/>
</dbReference>
<dbReference type="InterPro" id="IPR005467">
    <property type="entry name" value="His_kinase_dom"/>
</dbReference>
<feature type="domain" description="Histidine kinase" evidence="8">
    <location>
        <begin position="646"/>
        <end position="866"/>
    </location>
</feature>
<dbReference type="CDD" id="cd17546">
    <property type="entry name" value="REC_hyHK_CKI1_RcsC-like"/>
    <property type="match status" value="1"/>
</dbReference>
<dbReference type="SMART" id="SM00387">
    <property type="entry name" value="HATPase_c"/>
    <property type="match status" value="1"/>
</dbReference>
<reference evidence="11" key="1">
    <citation type="submission" date="2021-08" db="EMBL/GenBank/DDBJ databases">
        <authorList>
            <person name="Sakaguchi M."/>
            <person name="Kikuchi T."/>
            <person name="Urbanczyk H."/>
        </authorList>
    </citation>
    <scope>NUCLEOTIDE SEQUENCE</scope>
    <source>
        <strain evidence="11">020920N</strain>
    </source>
</reference>
<keyword evidence="4" id="KW-0902">Two-component regulatory system</keyword>
<feature type="domain" description="Response regulatory" evidence="9">
    <location>
        <begin position="1029"/>
        <end position="1148"/>
    </location>
</feature>
<evidence type="ECO:0000259" key="8">
    <source>
        <dbReference type="PROSITE" id="PS50109"/>
    </source>
</evidence>
<dbReference type="InterPro" id="IPR036890">
    <property type="entry name" value="HATPase_C_sf"/>
</dbReference>
<dbReference type="PRINTS" id="PR00344">
    <property type="entry name" value="BCTRLSENSOR"/>
</dbReference>
<feature type="transmembrane region" description="Helical" evidence="7">
    <location>
        <begin position="309"/>
        <end position="326"/>
    </location>
</feature>
<dbReference type="Gene3D" id="3.30.565.10">
    <property type="entry name" value="Histidine kinase-like ATPase, C-terminal domain"/>
    <property type="match status" value="1"/>
</dbReference>
<dbReference type="InterPro" id="IPR011006">
    <property type="entry name" value="CheY-like_superfamily"/>
</dbReference>
<proteinExistence type="predicted"/>
<dbReference type="PROSITE" id="PS50110">
    <property type="entry name" value="RESPONSE_REGULATORY"/>
    <property type="match status" value="1"/>
</dbReference>
<keyword evidence="3 6" id="KW-0597">Phosphoprotein</keyword>
<dbReference type="SMART" id="SM00448">
    <property type="entry name" value="REC"/>
    <property type="match status" value="1"/>
</dbReference>
<keyword evidence="7" id="KW-1133">Transmembrane helix</keyword>
<name>A0ABY4X1B8_9GAMM</name>
<dbReference type="InterPro" id="IPR036097">
    <property type="entry name" value="HisK_dim/P_sf"/>
</dbReference>
<dbReference type="InterPro" id="IPR004358">
    <property type="entry name" value="Sig_transdc_His_kin-like_C"/>
</dbReference>
<dbReference type="Gene3D" id="1.20.120.160">
    <property type="entry name" value="HPT domain"/>
    <property type="match status" value="1"/>
</dbReference>
<dbReference type="Pfam" id="PF00512">
    <property type="entry name" value="HisKA"/>
    <property type="match status" value="1"/>
</dbReference>
<dbReference type="Gene3D" id="3.30.450.20">
    <property type="entry name" value="PAS domain"/>
    <property type="match status" value="1"/>
</dbReference>
<dbReference type="SMART" id="SM00388">
    <property type="entry name" value="HisKA"/>
    <property type="match status" value="1"/>
</dbReference>
<evidence type="ECO:0000256" key="1">
    <source>
        <dbReference type="ARBA" id="ARBA00000085"/>
    </source>
</evidence>
<dbReference type="Pfam" id="PF00072">
    <property type="entry name" value="Response_reg"/>
    <property type="match status" value="1"/>
</dbReference>
<dbReference type="SUPFAM" id="SSF47226">
    <property type="entry name" value="Histidine-containing phosphotransfer domain, HPT domain"/>
    <property type="match status" value="1"/>
</dbReference>
<keyword evidence="7" id="KW-0812">Transmembrane</keyword>
<dbReference type="EMBL" id="CP082276">
    <property type="protein sequence ID" value="USH05032.1"/>
    <property type="molecule type" value="Genomic_DNA"/>
</dbReference>
<dbReference type="InterPro" id="IPR035965">
    <property type="entry name" value="PAS-like_dom_sf"/>
</dbReference>
<evidence type="ECO:0000256" key="5">
    <source>
        <dbReference type="PROSITE-ProRule" id="PRU00110"/>
    </source>
</evidence>
<dbReference type="InterPro" id="IPR008207">
    <property type="entry name" value="Sig_transdc_His_kin_Hpt_dom"/>
</dbReference>
<evidence type="ECO:0000313" key="11">
    <source>
        <dbReference type="EMBL" id="USH05032.1"/>
    </source>
</evidence>
<feature type="domain" description="HPt" evidence="10">
    <location>
        <begin position="1207"/>
        <end position="1299"/>
    </location>
</feature>
<dbReference type="SUPFAM" id="SSF55874">
    <property type="entry name" value="ATPase domain of HSP90 chaperone/DNA topoisomerase II/histidine kinase"/>
    <property type="match status" value="1"/>
</dbReference>
<evidence type="ECO:0000259" key="10">
    <source>
        <dbReference type="PROSITE" id="PS50894"/>
    </source>
</evidence>
<keyword evidence="12" id="KW-1185">Reference proteome</keyword>
<dbReference type="PANTHER" id="PTHR45339:SF5">
    <property type="entry name" value="HISTIDINE KINASE"/>
    <property type="match status" value="1"/>
</dbReference>
<accession>A0ABY4X1B8</accession>
<dbReference type="SUPFAM" id="SSF55785">
    <property type="entry name" value="PYP-like sensor domain (PAS domain)"/>
    <property type="match status" value="1"/>
</dbReference>
<evidence type="ECO:0000256" key="3">
    <source>
        <dbReference type="ARBA" id="ARBA00022553"/>
    </source>
</evidence>
<evidence type="ECO:0000256" key="2">
    <source>
        <dbReference type="ARBA" id="ARBA00012438"/>
    </source>
</evidence>
<dbReference type="CDD" id="cd00082">
    <property type="entry name" value="HisKA"/>
    <property type="match status" value="1"/>
</dbReference>
<dbReference type="Pfam" id="PF02518">
    <property type="entry name" value="HATPase_c"/>
    <property type="match status" value="1"/>
</dbReference>
<gene>
    <name evidence="11" type="ORF">K6Q96_17530</name>
</gene>
<dbReference type="InterPro" id="IPR001789">
    <property type="entry name" value="Sig_transdc_resp-reg_receiver"/>
</dbReference>
<dbReference type="Proteomes" id="UP001056255">
    <property type="component" value="Chromosome II"/>
</dbReference>
<dbReference type="InterPro" id="IPR036641">
    <property type="entry name" value="HPT_dom_sf"/>
</dbReference>
<dbReference type="Gene3D" id="3.40.50.2300">
    <property type="match status" value="1"/>
</dbReference>
<evidence type="ECO:0000256" key="4">
    <source>
        <dbReference type="ARBA" id="ARBA00023012"/>
    </source>
</evidence>
<organism evidence="11 12">
    <name type="scientific">Grimontia kaedaensis</name>
    <dbReference type="NCBI Taxonomy" id="2872157"/>
    <lineage>
        <taxon>Bacteria</taxon>
        <taxon>Pseudomonadati</taxon>
        <taxon>Pseudomonadota</taxon>
        <taxon>Gammaproteobacteria</taxon>
        <taxon>Vibrionales</taxon>
        <taxon>Vibrionaceae</taxon>
        <taxon>Grimontia</taxon>
    </lineage>
</organism>
<dbReference type="InterPro" id="IPR003661">
    <property type="entry name" value="HisK_dim/P_dom"/>
</dbReference>
<dbReference type="PROSITE" id="PS50109">
    <property type="entry name" value="HIS_KIN"/>
    <property type="match status" value="1"/>
</dbReference>
<feature type="modified residue" description="Phosphohistidine" evidence="5">
    <location>
        <position position="1246"/>
    </location>
</feature>
<feature type="transmembrane region" description="Helical" evidence="7">
    <location>
        <begin position="20"/>
        <end position="38"/>
    </location>
</feature>
<comment type="catalytic activity">
    <reaction evidence="1">
        <text>ATP + protein L-histidine = ADP + protein N-phospho-L-histidine.</text>
        <dbReference type="EC" id="2.7.13.3"/>
    </reaction>
</comment>
<dbReference type="Gene3D" id="1.10.287.130">
    <property type="match status" value="1"/>
</dbReference>
<evidence type="ECO:0000256" key="6">
    <source>
        <dbReference type="PROSITE-ProRule" id="PRU00169"/>
    </source>
</evidence>
<feature type="modified residue" description="4-aspartylphosphate" evidence="6">
    <location>
        <position position="1078"/>
    </location>
</feature>
<keyword evidence="7" id="KW-0472">Membrane</keyword>
<dbReference type="CDD" id="cd16922">
    <property type="entry name" value="HATPase_EvgS-ArcB-TorS-like"/>
    <property type="match status" value="1"/>
</dbReference>
<dbReference type="SUPFAM" id="SSF47384">
    <property type="entry name" value="Homodimeric domain of signal transducing histidine kinase"/>
    <property type="match status" value="1"/>
</dbReference>
<sequence>MANNLRLASQESRYTLAQLFLSGGAVVIILLLSFLWFYRSIYQDTQEKLSYFLTTEISNLSSSVDDWYHHRERELSIIATDNQLIQALDIGGAFYGDALTNAGEVTKILDLYRESFSLDEVTLFSPEGDILLELAYEFSHVAVDTYPDIVPMVRRQTIFVSPPHLSDDDKPLTEVFMALAFFNGDNDKDPVVLVATRKSSDFDKLFFSQEAIPSRIAFAVDNDGEVIAPTKNRYLLPETIETTNRTRETPSDLLYRSDKNISVNSEGFKGHLPESSIGAWQWHQELPVGLVIEFDASTALSAVTYTRNYLSVAFLVVTAAFVLFLVKHAKSLLRIGFTKQYLESILRNYADGVIVLDSRGNVMTVNHRASTLVDLPSVPENGAPLNTLSNEINQTLVETIGQVYLNTLDNEEASKIFEGGTDDTLFLHLVGNKQRIGDQDYVVMNVRDITQRTRMEAKLSRSNALYSVFNSVQDMYMTTGNSERSFKKAMVVLATFTDSKLTAMLSIKGGDQKVLFKHQVANLNKEFKGLPVQLLPFAESSIQLKRTEFSSLHKGVLNDSNDFFEHYALLPLVTMGEEVGVIVLAGRQEPYTEEIVNWIAPVVKSICSMLYSDRQTQLNREVNDALIRAKNDAEQANEAKSNFLAMMSHEIRTPINGIIGMSEVLSHTQLSYEQRHYNDTITVSANALLDIINDVLDLSKIEAGKMTVRQETFCIHEVIENVTNIVAPRVKDNVSFTTFTDPSLPRLITSDFSKLRQILVNLAGNAAKFTDSGYVDVSITQLSRRGSDCEIELKVTDTGIGIEQAQLNKAFENFSQIDNSSKRRYQGTGLGLPICRKFTDLLGGDIQAKSAIRQGSIFTARFTIKVPDESPEQIPSDISSLQGIKTLLISRSVSQVSNLQQYFDILGLSVTVARDENVASSALQSGEFDVTLLDHTISLEKLKSILLPQSNSHMVIYLADIRGVLTQNTEAISAAITSPFNIESIYETLSAVIKLDAQGHSREQIFRQMTQQEKTTRNIGNSLYVKGLSVLIAEDHPVNQELINTVLTKLGCKTTIADNGSIAFERFMSNRYDMIFMDCQMPVMDGFEATRKIRQLEAENKLPEVPIVAMTANAMSGDREKCLNAGMTEYIAKPFKQHDLIVLMNSFLPEPEPGSEILSVAPTLETSQPVQAQASTAAEIKLQQSDVENETLEPFDLSTLKESTGDDPELIGMLVDRYLSTQESDIKELVVAWESERYVDVKKISHKMKGAALMVGAVDFSTDCKALEQYNFDGGNRPDELYEKIQRSSVQLCERMSASRPERPNE</sequence>
<dbReference type="InterPro" id="IPR003594">
    <property type="entry name" value="HATPase_dom"/>
</dbReference>